<evidence type="ECO:0000313" key="10">
    <source>
        <dbReference type="Proteomes" id="UP001152523"/>
    </source>
</evidence>
<evidence type="ECO:0000256" key="6">
    <source>
        <dbReference type="SAM" id="Coils"/>
    </source>
</evidence>
<dbReference type="InterPro" id="IPR027640">
    <property type="entry name" value="Kinesin-like_fam"/>
</dbReference>
<keyword evidence="5" id="KW-0547">Nucleotide-binding</keyword>
<evidence type="ECO:0000256" key="4">
    <source>
        <dbReference type="ARBA" id="ARBA00023175"/>
    </source>
</evidence>
<dbReference type="InterPro" id="IPR036961">
    <property type="entry name" value="Kinesin_motor_dom_sf"/>
</dbReference>
<keyword evidence="5" id="KW-0067">ATP-binding</keyword>
<evidence type="ECO:0000256" key="1">
    <source>
        <dbReference type="ARBA" id="ARBA00004474"/>
    </source>
</evidence>
<protein>
    <recommendedName>
        <fullName evidence="8">Kinesin motor domain-containing protein</fullName>
    </recommendedName>
</protein>
<dbReference type="AlphaFoldDB" id="A0AAV0G309"/>
<feature type="region of interest" description="Disordered" evidence="7">
    <location>
        <begin position="1"/>
        <end position="22"/>
    </location>
</feature>
<keyword evidence="10" id="KW-1185">Reference proteome</keyword>
<keyword evidence="6" id="KW-0175">Coiled coil</keyword>
<feature type="compositionally biased region" description="Basic and acidic residues" evidence="7">
    <location>
        <begin position="1"/>
        <end position="13"/>
    </location>
</feature>
<dbReference type="Proteomes" id="UP001152523">
    <property type="component" value="Unassembled WGS sequence"/>
</dbReference>
<organism evidence="9 10">
    <name type="scientific">Cuscuta epithymum</name>
    <dbReference type="NCBI Taxonomy" id="186058"/>
    <lineage>
        <taxon>Eukaryota</taxon>
        <taxon>Viridiplantae</taxon>
        <taxon>Streptophyta</taxon>
        <taxon>Embryophyta</taxon>
        <taxon>Tracheophyta</taxon>
        <taxon>Spermatophyta</taxon>
        <taxon>Magnoliopsida</taxon>
        <taxon>eudicotyledons</taxon>
        <taxon>Gunneridae</taxon>
        <taxon>Pentapetalae</taxon>
        <taxon>asterids</taxon>
        <taxon>lamiids</taxon>
        <taxon>Solanales</taxon>
        <taxon>Convolvulaceae</taxon>
        <taxon>Cuscuteae</taxon>
        <taxon>Cuscuta</taxon>
        <taxon>Cuscuta subgen. Cuscuta</taxon>
    </lineage>
</organism>
<dbReference type="GO" id="GO:0008017">
    <property type="term" value="F:microtubule binding"/>
    <property type="evidence" value="ECO:0007669"/>
    <property type="project" value="InterPro"/>
</dbReference>
<reference evidence="9" key="1">
    <citation type="submission" date="2022-07" db="EMBL/GenBank/DDBJ databases">
        <authorList>
            <person name="Macas J."/>
            <person name="Novak P."/>
            <person name="Neumann P."/>
        </authorList>
    </citation>
    <scope>NUCLEOTIDE SEQUENCE</scope>
</reference>
<dbReference type="EMBL" id="CAMAPF010001032">
    <property type="protein sequence ID" value="CAH9141674.1"/>
    <property type="molecule type" value="Genomic_DNA"/>
</dbReference>
<dbReference type="GO" id="GO:0009536">
    <property type="term" value="C:plastid"/>
    <property type="evidence" value="ECO:0007669"/>
    <property type="project" value="UniProtKB-SubCell"/>
</dbReference>
<dbReference type="Gene3D" id="3.40.850.10">
    <property type="entry name" value="Kinesin motor domain"/>
    <property type="match status" value="1"/>
</dbReference>
<dbReference type="InterPro" id="IPR001752">
    <property type="entry name" value="Kinesin_motor_dom"/>
</dbReference>
<dbReference type="PANTHER" id="PTHR47968:SF54">
    <property type="entry name" value="KINESIN-LIKE PROTEIN NACK2"/>
    <property type="match status" value="1"/>
</dbReference>
<evidence type="ECO:0000256" key="2">
    <source>
        <dbReference type="ARBA" id="ARBA00007310"/>
    </source>
</evidence>
<comment type="similarity">
    <text evidence="2">Belongs to the TRAFAC class myosin-kinesin ATPase superfamily. Kinesin family. KIN-7 subfamily.</text>
</comment>
<proteinExistence type="inferred from homology"/>
<gene>
    <name evidence="9" type="ORF">CEPIT_LOCUS39312</name>
</gene>
<dbReference type="GO" id="GO:0007018">
    <property type="term" value="P:microtubule-based movement"/>
    <property type="evidence" value="ECO:0007669"/>
    <property type="project" value="InterPro"/>
</dbReference>
<dbReference type="SUPFAM" id="SSF52540">
    <property type="entry name" value="P-loop containing nucleoside triphosphate hydrolases"/>
    <property type="match status" value="1"/>
</dbReference>
<evidence type="ECO:0000256" key="7">
    <source>
        <dbReference type="SAM" id="MobiDB-lite"/>
    </source>
</evidence>
<dbReference type="PRINTS" id="PR00380">
    <property type="entry name" value="KINESINHEAVY"/>
</dbReference>
<dbReference type="GO" id="GO:0005874">
    <property type="term" value="C:microtubule"/>
    <property type="evidence" value="ECO:0007669"/>
    <property type="project" value="UniProtKB-KW"/>
</dbReference>
<keyword evidence="3" id="KW-0493">Microtubule</keyword>
<comment type="subcellular location">
    <subcellularLocation>
        <location evidence="1">Plastid</location>
    </subcellularLocation>
</comment>
<feature type="domain" description="Kinesin motor" evidence="8">
    <location>
        <begin position="25"/>
        <end position="351"/>
    </location>
</feature>
<evidence type="ECO:0000256" key="5">
    <source>
        <dbReference type="PROSITE-ProRule" id="PRU00283"/>
    </source>
</evidence>
<feature type="binding site" evidence="5">
    <location>
        <begin position="115"/>
        <end position="122"/>
    </location>
    <ligand>
        <name>ATP</name>
        <dbReference type="ChEBI" id="CHEBI:30616"/>
    </ligand>
</feature>
<accession>A0AAV0G309</accession>
<dbReference type="InterPro" id="IPR021881">
    <property type="entry name" value="NACK_C"/>
</dbReference>
<sequence>MGSTYREEHKFQPNDEMGSNTNDEKIFVAVRLRPLNEREISRNDVSDWECINNSTVMYKNNNNSNLGERSLLPTAYQFDRVFGWDCSTKQVYEEAAKRVALTVLTGINSSVFAYGQTSSGKTYTMSGITELAMADIFNYAKKHEERRYTLKLSAMEIYNESVKDLLSSDSTPLRLLDDPEKGTVVERLTEVTVRDWRHVKELLFICEAQRRTGETCMNEMSSRSHQILRLTVESCATQISRTRNNSILLASADFVDLAGSERSSQTVSTIPRLKEGCHINRSLLALGTCIRKLSKGRNGHIPYRDSKLTRILQNSLGGNARTSIICTMSPARSQAEQSRNTLMFATCAKQVSTKAHVNVVMTEKALVRQLQSEVERLETQLRNLAAFTTPAMKAKEALIEKMDNEIRELVRQRDIAQSWIRDLLHSRSWADSNDQSETPEYHSASEASETVDPFWSDIASGKSHFSESFDSFQEVPDDQFLSDDTSPSIYFEKYFGPEPCKGWENAGHEYHQRLEENWKEVICIETDCSGRALDSTNETGKVNMEATNESKNDFNGRQKECDEKTRIMGITRSSEAGFATKQNEDIKTISEKKHCDDTKDSKAKSEKQLFQLLYEAEEIHREFVKYACEGLSIATSSQQTSRGGSLEFDRKMREIIELWDECYVPLVHRTYFFLLFKGDPSDMVYMEVELRRLYFLKNRWSQGAEVVKDGQALTRSASIKALKQERKMLSRQMRKKYGRKEREALFDKWGVNAKTRHRRRQLRELLWKDTKNMEHIQESASLVAKLVGLIEPSDAPKEMFGLSFALRPKKPRKTFLGYG</sequence>
<dbReference type="CDD" id="cd01374">
    <property type="entry name" value="KISc_CENP_E"/>
    <property type="match status" value="1"/>
</dbReference>
<dbReference type="Pfam" id="PF00225">
    <property type="entry name" value="Kinesin"/>
    <property type="match status" value="1"/>
</dbReference>
<dbReference type="PROSITE" id="PS50067">
    <property type="entry name" value="KINESIN_MOTOR_2"/>
    <property type="match status" value="1"/>
</dbReference>
<name>A0AAV0G309_9ASTE</name>
<dbReference type="InterPro" id="IPR027417">
    <property type="entry name" value="P-loop_NTPase"/>
</dbReference>
<dbReference type="GO" id="GO:0003777">
    <property type="term" value="F:microtubule motor activity"/>
    <property type="evidence" value="ECO:0007669"/>
    <property type="project" value="InterPro"/>
</dbReference>
<evidence type="ECO:0000256" key="3">
    <source>
        <dbReference type="ARBA" id="ARBA00022701"/>
    </source>
</evidence>
<dbReference type="SMART" id="SM00129">
    <property type="entry name" value="KISc"/>
    <property type="match status" value="1"/>
</dbReference>
<dbReference type="PANTHER" id="PTHR47968">
    <property type="entry name" value="CENTROMERE PROTEIN E"/>
    <property type="match status" value="1"/>
</dbReference>
<dbReference type="GO" id="GO:0005524">
    <property type="term" value="F:ATP binding"/>
    <property type="evidence" value="ECO:0007669"/>
    <property type="project" value="UniProtKB-UniRule"/>
</dbReference>
<comment type="caution">
    <text evidence="9">The sequence shown here is derived from an EMBL/GenBank/DDBJ whole genome shotgun (WGS) entry which is preliminary data.</text>
</comment>
<evidence type="ECO:0000259" key="8">
    <source>
        <dbReference type="PROSITE" id="PS50067"/>
    </source>
</evidence>
<feature type="coiled-coil region" evidence="6">
    <location>
        <begin position="360"/>
        <end position="412"/>
    </location>
</feature>
<evidence type="ECO:0000313" key="9">
    <source>
        <dbReference type="EMBL" id="CAH9141674.1"/>
    </source>
</evidence>
<keyword evidence="4 5" id="KW-0505">Motor protein</keyword>
<dbReference type="Pfam" id="PF11995">
    <property type="entry name" value="DUF3490"/>
    <property type="match status" value="1"/>
</dbReference>